<dbReference type="AlphaFoldDB" id="A0AAV4SZT8"/>
<gene>
    <name evidence="1" type="ORF">CDAR_107801</name>
</gene>
<reference evidence="1 2" key="1">
    <citation type="submission" date="2021-06" db="EMBL/GenBank/DDBJ databases">
        <title>Caerostris darwini draft genome.</title>
        <authorList>
            <person name="Kono N."/>
            <person name="Arakawa K."/>
        </authorList>
    </citation>
    <scope>NUCLEOTIDE SEQUENCE [LARGE SCALE GENOMIC DNA]</scope>
</reference>
<name>A0AAV4SZT8_9ARAC</name>
<dbReference type="EMBL" id="BPLQ01008858">
    <property type="protein sequence ID" value="GIY39943.1"/>
    <property type="molecule type" value="Genomic_DNA"/>
</dbReference>
<proteinExistence type="predicted"/>
<dbReference type="Proteomes" id="UP001054837">
    <property type="component" value="Unassembled WGS sequence"/>
</dbReference>
<evidence type="ECO:0000313" key="1">
    <source>
        <dbReference type="EMBL" id="GIY39943.1"/>
    </source>
</evidence>
<keyword evidence="2" id="KW-1185">Reference proteome</keyword>
<comment type="caution">
    <text evidence="1">The sequence shown here is derived from an EMBL/GenBank/DDBJ whole genome shotgun (WGS) entry which is preliminary data.</text>
</comment>
<sequence length="103" mass="12208">MPKVVKDKFGGLYPYERNGQFMKRYKWVNPKLNQYKWVNPKLNETANKQEEGNEKFPEKKEENCNIYNVVKMNTASIAKLAMHSFISYGLKFVVFKTVFKEAF</sequence>
<evidence type="ECO:0000313" key="2">
    <source>
        <dbReference type="Proteomes" id="UP001054837"/>
    </source>
</evidence>
<protein>
    <submittedName>
        <fullName evidence="1">Uncharacterized protein</fullName>
    </submittedName>
</protein>
<organism evidence="1 2">
    <name type="scientific">Caerostris darwini</name>
    <dbReference type="NCBI Taxonomy" id="1538125"/>
    <lineage>
        <taxon>Eukaryota</taxon>
        <taxon>Metazoa</taxon>
        <taxon>Ecdysozoa</taxon>
        <taxon>Arthropoda</taxon>
        <taxon>Chelicerata</taxon>
        <taxon>Arachnida</taxon>
        <taxon>Araneae</taxon>
        <taxon>Araneomorphae</taxon>
        <taxon>Entelegynae</taxon>
        <taxon>Araneoidea</taxon>
        <taxon>Araneidae</taxon>
        <taxon>Caerostris</taxon>
    </lineage>
</organism>
<accession>A0AAV4SZT8</accession>